<evidence type="ECO:0000313" key="4">
    <source>
        <dbReference type="EMBL" id="KEO75796.1"/>
    </source>
</evidence>
<dbReference type="PANTHER" id="PTHR43102">
    <property type="entry name" value="SLR1143 PROTEIN"/>
    <property type="match status" value="1"/>
</dbReference>
<name>A0A074L0N7_9BACT</name>
<protein>
    <recommendedName>
        <fullName evidence="3">Response regulatory domain-containing protein</fullName>
    </recommendedName>
</protein>
<dbReference type="SMART" id="SM00448">
    <property type="entry name" value="REC"/>
    <property type="match status" value="1"/>
</dbReference>
<comment type="caution">
    <text evidence="4">The sequence shown here is derived from an EMBL/GenBank/DDBJ whole genome shotgun (WGS) entry which is preliminary data.</text>
</comment>
<dbReference type="InterPro" id="IPR011006">
    <property type="entry name" value="CheY-like_superfamily"/>
</dbReference>
<feature type="domain" description="Response regulatory" evidence="3">
    <location>
        <begin position="400"/>
        <end position="525"/>
    </location>
</feature>
<dbReference type="SUPFAM" id="SSF55874">
    <property type="entry name" value="ATPase domain of HSP90 chaperone/DNA topoisomerase II/histidine kinase"/>
    <property type="match status" value="1"/>
</dbReference>
<dbReference type="SUPFAM" id="SSF55781">
    <property type="entry name" value="GAF domain-like"/>
    <property type="match status" value="1"/>
</dbReference>
<dbReference type="Gene3D" id="3.40.50.2300">
    <property type="match status" value="1"/>
</dbReference>
<feature type="modified residue" description="4-aspartylphosphate" evidence="1">
    <location>
        <position position="458"/>
    </location>
</feature>
<keyword evidence="1" id="KW-0597">Phosphoprotein</keyword>
<dbReference type="OrthoDB" id="9811889at2"/>
<dbReference type="InterPro" id="IPR029016">
    <property type="entry name" value="GAF-like_dom_sf"/>
</dbReference>
<dbReference type="Gene3D" id="3.30.450.40">
    <property type="match status" value="1"/>
</dbReference>
<dbReference type="SUPFAM" id="SSF52172">
    <property type="entry name" value="CheY-like"/>
    <property type="match status" value="1"/>
</dbReference>
<dbReference type="Gene3D" id="3.30.565.10">
    <property type="entry name" value="Histidine kinase-like ATPase, C-terminal domain"/>
    <property type="match status" value="1"/>
</dbReference>
<dbReference type="Proteomes" id="UP000027821">
    <property type="component" value="Unassembled WGS sequence"/>
</dbReference>
<keyword evidence="2" id="KW-0175">Coiled coil</keyword>
<proteinExistence type="predicted"/>
<dbReference type="PANTHER" id="PTHR43102:SF2">
    <property type="entry name" value="GAF DOMAIN-CONTAINING PROTEIN"/>
    <property type="match status" value="1"/>
</dbReference>
<dbReference type="CDD" id="cd17557">
    <property type="entry name" value="REC_Rcp-like"/>
    <property type="match status" value="1"/>
</dbReference>
<evidence type="ECO:0000256" key="2">
    <source>
        <dbReference type="SAM" id="Coils"/>
    </source>
</evidence>
<gene>
    <name evidence="4" type="ORF">EL17_22485</name>
</gene>
<organism evidence="4 5">
    <name type="scientific">Anditalea andensis</name>
    <dbReference type="NCBI Taxonomy" id="1048983"/>
    <lineage>
        <taxon>Bacteria</taxon>
        <taxon>Pseudomonadati</taxon>
        <taxon>Bacteroidota</taxon>
        <taxon>Cytophagia</taxon>
        <taxon>Cytophagales</taxon>
        <taxon>Cytophagaceae</taxon>
        <taxon>Anditalea</taxon>
    </lineage>
</organism>
<reference evidence="4 5" key="1">
    <citation type="submission" date="2014-04" db="EMBL/GenBank/DDBJ databases">
        <title>Characterization and application of a salt tolerant electro-active bacterium.</title>
        <authorList>
            <person name="Yang L."/>
            <person name="Wei S."/>
            <person name="Tay Q.X.M."/>
        </authorList>
    </citation>
    <scope>NUCLEOTIDE SEQUENCE [LARGE SCALE GENOMIC DNA]</scope>
    <source>
        <strain evidence="4 5">LY1</strain>
    </source>
</reference>
<sequence>MVDNNSFKLSEQSLNAVKGYDILDSLSEKEYDDITFLAAMICGTPISLITILDERRQFFKSNHGIDIKETIIDHSFCMHTIQHKEPFVVQDARIDDRFNDNPLVTGYPHVVFYAGISLVSSDNAPIGALCVKDIEPRSLNTSQIDALKKLSRQVQRLLELRRKNNILEQTRKLIRHQSILMEDFANITGKNLISTLNKLQTYFNNKDEINVNLPIDGPFYQNLKGALDEINLTLDQVLAYAHTEISPSVYAKIDFKNLINDIFLHLGTGVSHKSIHIEIKEYADIYLPAALLKKVFSILLMQSTMHLRETVHPKISIDVEEKNNFYHFILKDKGTVALNIPGDTPINPFKHSPISSNSRNNLLDLAICQKIVQRHGGKLSVKPSKDNGNTYRIIFAKPVHILLVEDSEGDILLTTEVLQESKLNNFVSIVRNGEEAIHYLEKGCPGQISTYPDLVLLDVNLPKKNGHEVLDHLKNNPKTSDLPVIIISTSPYENDQPISMQKLAEGYIVKPVEVEIFDEIVSKLKVHWANHIYNITDIN</sequence>
<evidence type="ECO:0000259" key="3">
    <source>
        <dbReference type="PROSITE" id="PS50110"/>
    </source>
</evidence>
<dbReference type="PROSITE" id="PS50110">
    <property type="entry name" value="RESPONSE_REGULATORY"/>
    <property type="match status" value="1"/>
</dbReference>
<keyword evidence="5" id="KW-1185">Reference proteome</keyword>
<evidence type="ECO:0000313" key="5">
    <source>
        <dbReference type="Proteomes" id="UP000027821"/>
    </source>
</evidence>
<dbReference type="InterPro" id="IPR036890">
    <property type="entry name" value="HATPase_C_sf"/>
</dbReference>
<dbReference type="RefSeq" id="WP_051719681.1">
    <property type="nucleotide sequence ID" value="NZ_JMIH01000004.1"/>
</dbReference>
<evidence type="ECO:0000256" key="1">
    <source>
        <dbReference type="PROSITE-ProRule" id="PRU00169"/>
    </source>
</evidence>
<dbReference type="InterPro" id="IPR001789">
    <property type="entry name" value="Sig_transdc_resp-reg_receiver"/>
</dbReference>
<feature type="coiled-coil region" evidence="2">
    <location>
        <begin position="150"/>
        <end position="177"/>
    </location>
</feature>
<dbReference type="AlphaFoldDB" id="A0A074L0N7"/>
<dbReference type="eggNOG" id="COG0745">
    <property type="taxonomic scope" value="Bacteria"/>
</dbReference>
<dbReference type="eggNOG" id="COG2203">
    <property type="taxonomic scope" value="Bacteria"/>
</dbReference>
<dbReference type="Pfam" id="PF00072">
    <property type="entry name" value="Response_reg"/>
    <property type="match status" value="1"/>
</dbReference>
<dbReference type="STRING" id="1048983.EL17_22485"/>
<dbReference type="GO" id="GO:0000160">
    <property type="term" value="P:phosphorelay signal transduction system"/>
    <property type="evidence" value="ECO:0007669"/>
    <property type="project" value="InterPro"/>
</dbReference>
<dbReference type="EMBL" id="JMIH01000004">
    <property type="protein sequence ID" value="KEO75796.1"/>
    <property type="molecule type" value="Genomic_DNA"/>
</dbReference>
<accession>A0A074L0N7</accession>